<keyword evidence="5" id="KW-1185">Reference proteome</keyword>
<dbReference type="GeneID" id="92375887"/>
<sequence>MQCNMKTWIILVTLSFFSLVVTRAVVADCIPEKRSTLTSQCPSLPLVHHFHYRLARRMLPSSLFCSALCQKPWSSFDEQSLRLEMEQWIRANRTVGMFPEAHNFVMDEVLRLTNNLEGIANDTEDVRTVYAKRVKETYQNMPWLMVKPGIIAQATEYYAWNVRGRHIVRAINLEEQDSEPEQIAHYVQAVREWWLEAQAAVARDRHVGPPYIPWVDLERLIGPHIEPPVLFSSSNSTGTHNQSGKSNIGLPREFFRRRSYPYLPPPLVTPPALVYYYSDNCKRCRDYNIMFDLLPFLYRRLCEHGHMCVVSCSPVLMLFRAKAPRSQLLVPRIRFYGVPCRLEVIHIAPTVKVFASELPGRRFCDPLESVEITIGSQKDIESMLVSLFIQLIRLDVINMRVVTKDALDDMKREEEEEERNDKQRERLTKGGNLSNGTKEKGNNTNSKRQRKASFMTLRDGIRELLRSHVNETWGGGADILRAADEVTWMQVYPMWFNISVMGLVGLWAVLLLWRSYVEPS</sequence>
<feature type="region of interest" description="Disordered" evidence="1">
    <location>
        <begin position="409"/>
        <end position="449"/>
    </location>
</feature>
<feature type="transmembrane region" description="Helical" evidence="2">
    <location>
        <begin position="494"/>
        <end position="513"/>
    </location>
</feature>
<proteinExistence type="predicted"/>
<dbReference type="AlphaFoldDB" id="A0A1G4IE64"/>
<dbReference type="RefSeq" id="XP_067081201.1">
    <property type="nucleotide sequence ID" value="XM_067225100.1"/>
</dbReference>
<evidence type="ECO:0000256" key="1">
    <source>
        <dbReference type="SAM" id="MobiDB-lite"/>
    </source>
</evidence>
<keyword evidence="2" id="KW-1133">Transmembrane helix</keyword>
<reference evidence="4" key="1">
    <citation type="submission" date="2016-09" db="EMBL/GenBank/DDBJ databases">
        <authorList>
            <person name="Hebert L."/>
            <person name="Moumen B."/>
        </authorList>
    </citation>
    <scope>NUCLEOTIDE SEQUENCE [LARGE SCALE GENOMIC DNA]</scope>
    <source>
        <strain evidence="4">OVI</strain>
    </source>
</reference>
<evidence type="ECO:0000313" key="4">
    <source>
        <dbReference type="EMBL" id="SCU70374.1"/>
    </source>
</evidence>
<keyword evidence="2" id="KW-0812">Transmembrane</keyword>
<keyword evidence="3" id="KW-0732">Signal</keyword>
<evidence type="ECO:0000256" key="3">
    <source>
        <dbReference type="SAM" id="SignalP"/>
    </source>
</evidence>
<dbReference type="VEuPathDB" id="TriTrypDB:TEOVI_000194700"/>
<evidence type="ECO:0008006" key="6">
    <source>
        <dbReference type="Google" id="ProtNLM"/>
    </source>
</evidence>
<feature type="compositionally biased region" description="Basic and acidic residues" evidence="1">
    <location>
        <begin position="409"/>
        <end position="428"/>
    </location>
</feature>
<feature type="compositionally biased region" description="Polar residues" evidence="1">
    <location>
        <begin position="431"/>
        <end position="446"/>
    </location>
</feature>
<comment type="caution">
    <text evidence="4">The sequence shown here is derived from an EMBL/GenBank/DDBJ whole genome shotgun (WGS) entry which is preliminary data.</text>
</comment>
<evidence type="ECO:0000256" key="2">
    <source>
        <dbReference type="SAM" id="Phobius"/>
    </source>
</evidence>
<keyword evidence="2" id="KW-0472">Membrane</keyword>
<evidence type="ECO:0000313" key="5">
    <source>
        <dbReference type="Proteomes" id="UP000195570"/>
    </source>
</evidence>
<organism evidence="4 5">
    <name type="scientific">Trypanosoma equiperdum</name>
    <dbReference type="NCBI Taxonomy" id="5694"/>
    <lineage>
        <taxon>Eukaryota</taxon>
        <taxon>Discoba</taxon>
        <taxon>Euglenozoa</taxon>
        <taxon>Kinetoplastea</taxon>
        <taxon>Metakinetoplastina</taxon>
        <taxon>Trypanosomatida</taxon>
        <taxon>Trypanosomatidae</taxon>
        <taxon>Trypanosoma</taxon>
    </lineage>
</organism>
<dbReference type="Proteomes" id="UP000195570">
    <property type="component" value="Unassembled WGS sequence"/>
</dbReference>
<name>A0A1G4IE64_TRYEQ</name>
<protein>
    <recommendedName>
        <fullName evidence="6">Transmembrane protein</fullName>
    </recommendedName>
</protein>
<feature type="signal peptide" evidence="3">
    <location>
        <begin position="1"/>
        <end position="27"/>
    </location>
</feature>
<accession>A0A1G4IE64</accession>
<gene>
    <name evidence="4" type="ORF">TEOVI_000194700</name>
</gene>
<feature type="chain" id="PRO_5009235450" description="Transmembrane protein" evidence="3">
    <location>
        <begin position="28"/>
        <end position="520"/>
    </location>
</feature>
<dbReference type="EMBL" id="CZPT02001421">
    <property type="protein sequence ID" value="SCU70374.1"/>
    <property type="molecule type" value="Genomic_DNA"/>
</dbReference>